<dbReference type="Proteomes" id="UP001595719">
    <property type="component" value="Unassembled WGS sequence"/>
</dbReference>
<evidence type="ECO:0000313" key="3">
    <source>
        <dbReference type="Proteomes" id="UP001595719"/>
    </source>
</evidence>
<feature type="chain" id="PRO_5047539454" evidence="1">
    <location>
        <begin position="22"/>
        <end position="288"/>
    </location>
</feature>
<feature type="signal peptide" evidence="1">
    <location>
        <begin position="1"/>
        <end position="21"/>
    </location>
</feature>
<evidence type="ECO:0000256" key="1">
    <source>
        <dbReference type="SAM" id="SignalP"/>
    </source>
</evidence>
<evidence type="ECO:0000313" key="2">
    <source>
        <dbReference type="EMBL" id="MFC4392050.1"/>
    </source>
</evidence>
<dbReference type="EMBL" id="JBHSCO010000004">
    <property type="protein sequence ID" value="MFC4392050.1"/>
    <property type="molecule type" value="Genomic_DNA"/>
</dbReference>
<proteinExistence type="predicted"/>
<dbReference type="Pfam" id="PF13595">
    <property type="entry name" value="DUF4138"/>
    <property type="match status" value="1"/>
</dbReference>
<sequence length="288" mass="33088">MKKVKYLFLISWMLVCFSAFPQSKGRETAFYEDHYKNLQVGFSKTTSIVFPYAIKSIDKGSADVMVQKAKGVENILLIKAAKQYFFQTNLTVVTSDGKLYVFVMNYDEDCPDLNIKAENVVAASREVLFSLENENQKRIKQTASLVLSKMKKTSGLTKSKYQISLNVNGIFIQQDVLFIRVVFQNKSKINYDIDQFRFFIRDRKKSKRTASQEIELQPLHTTSSSSVIPYQSAIMKVYALEKFTIPESKYLTLEMIEKNGGRQLEVDIDNNNLADKVFPITEFNLDAF</sequence>
<keyword evidence="1" id="KW-0732">Signal</keyword>
<protein>
    <submittedName>
        <fullName evidence="2">Conjugative transposon protein TraN</fullName>
    </submittedName>
</protein>
<keyword evidence="3" id="KW-1185">Reference proteome</keyword>
<reference evidence="3" key="1">
    <citation type="journal article" date="2019" name="Int. J. Syst. Evol. Microbiol.">
        <title>The Global Catalogue of Microorganisms (GCM) 10K type strain sequencing project: providing services to taxonomists for standard genome sequencing and annotation.</title>
        <authorList>
            <consortium name="The Broad Institute Genomics Platform"/>
            <consortium name="The Broad Institute Genome Sequencing Center for Infectious Disease"/>
            <person name="Wu L."/>
            <person name="Ma J."/>
        </authorList>
    </citation>
    <scope>NUCLEOTIDE SEQUENCE [LARGE SCALE GENOMIC DNA]</scope>
    <source>
        <strain evidence="3">CGMCC 1.15345</strain>
    </source>
</reference>
<name>A0ABV8W9P3_9FLAO</name>
<dbReference type="InterPro" id="IPR022298">
    <property type="entry name" value="Conjug_transposon_TraN"/>
</dbReference>
<dbReference type="RefSeq" id="WP_379786706.1">
    <property type="nucleotide sequence ID" value="NZ_JBHSCO010000004.1"/>
</dbReference>
<comment type="caution">
    <text evidence="2">The sequence shown here is derived from an EMBL/GenBank/DDBJ whole genome shotgun (WGS) entry which is preliminary data.</text>
</comment>
<accession>A0ABV8W9P3</accession>
<gene>
    <name evidence="2" type="primary">traN</name>
    <name evidence="2" type="ORF">ACFOY0_13705</name>
</gene>
<organism evidence="2 3">
    <name type="scientific">Flavobacterium quisquiliarum</name>
    <dbReference type="NCBI Taxonomy" id="1834436"/>
    <lineage>
        <taxon>Bacteria</taxon>
        <taxon>Pseudomonadati</taxon>
        <taxon>Bacteroidota</taxon>
        <taxon>Flavobacteriia</taxon>
        <taxon>Flavobacteriales</taxon>
        <taxon>Flavobacteriaceae</taxon>
        <taxon>Flavobacterium</taxon>
    </lineage>
</organism>
<dbReference type="NCBIfam" id="TIGR03780">
    <property type="entry name" value="Bac_Flav_CT_N"/>
    <property type="match status" value="1"/>
</dbReference>